<keyword evidence="1" id="KW-0472">Membrane</keyword>
<dbReference type="OrthoDB" id="4850754at2759"/>
<protein>
    <submittedName>
        <fullName evidence="2">Uncharacterized protein</fullName>
    </submittedName>
</protein>
<dbReference type="Proteomes" id="UP000020467">
    <property type="component" value="Unassembled WGS sequence"/>
</dbReference>
<evidence type="ECO:0000313" key="3">
    <source>
        <dbReference type="Proteomes" id="UP000020467"/>
    </source>
</evidence>
<keyword evidence="3" id="KW-1185">Reference proteome</keyword>
<accession>A0A010QY88</accession>
<evidence type="ECO:0000313" key="2">
    <source>
        <dbReference type="EMBL" id="EXF85192.1"/>
    </source>
</evidence>
<dbReference type="AlphaFoldDB" id="A0A010QY88"/>
<gene>
    <name evidence="2" type="ORF">CFIO01_03263</name>
</gene>
<dbReference type="EMBL" id="JARH01000118">
    <property type="protein sequence ID" value="EXF85192.1"/>
    <property type="molecule type" value="Genomic_DNA"/>
</dbReference>
<keyword evidence="1" id="KW-1133">Transmembrane helix</keyword>
<dbReference type="KEGG" id="cfj:CFIO01_03263"/>
<proteinExistence type="predicted"/>
<feature type="transmembrane region" description="Helical" evidence="1">
    <location>
        <begin position="46"/>
        <end position="67"/>
    </location>
</feature>
<sequence length="96" mass="10131">MTEESRLNSRRVILLISALFAAGFAAADWSFASSFRAYGSTGLEKAAGGVAGVASVVALAAVVVDIWKICEDASEARAAELFDREQLADVEPYTDS</sequence>
<reference evidence="2 3" key="1">
    <citation type="submission" date="2014-02" db="EMBL/GenBank/DDBJ databases">
        <title>The genome sequence of Colletotrichum fioriniae PJ7.</title>
        <authorList>
            <person name="Baroncelli R."/>
            <person name="Thon M.R."/>
        </authorList>
    </citation>
    <scope>NUCLEOTIDE SEQUENCE [LARGE SCALE GENOMIC DNA]</scope>
    <source>
        <strain evidence="2 3">PJ7</strain>
    </source>
</reference>
<feature type="transmembrane region" description="Helical" evidence="1">
    <location>
        <begin position="12"/>
        <end position="31"/>
    </location>
</feature>
<name>A0A010QY88_9PEZI</name>
<dbReference type="HOGENOM" id="CLU_2359574_0_0_1"/>
<keyword evidence="1" id="KW-0812">Transmembrane</keyword>
<organism evidence="2 3">
    <name type="scientific">Colletotrichum fioriniae PJ7</name>
    <dbReference type="NCBI Taxonomy" id="1445577"/>
    <lineage>
        <taxon>Eukaryota</taxon>
        <taxon>Fungi</taxon>
        <taxon>Dikarya</taxon>
        <taxon>Ascomycota</taxon>
        <taxon>Pezizomycotina</taxon>
        <taxon>Sordariomycetes</taxon>
        <taxon>Hypocreomycetidae</taxon>
        <taxon>Glomerellales</taxon>
        <taxon>Glomerellaceae</taxon>
        <taxon>Colletotrichum</taxon>
        <taxon>Colletotrichum acutatum species complex</taxon>
    </lineage>
</organism>
<evidence type="ECO:0000256" key="1">
    <source>
        <dbReference type="SAM" id="Phobius"/>
    </source>
</evidence>
<comment type="caution">
    <text evidence="2">The sequence shown here is derived from an EMBL/GenBank/DDBJ whole genome shotgun (WGS) entry which is preliminary data.</text>
</comment>